<accession>A0A1H5N6G1</accession>
<dbReference type="AlphaFoldDB" id="A0A1H5N6G1"/>
<comment type="similarity">
    <text evidence="1 5">Belongs to the peptidase S8 family.</text>
</comment>
<dbReference type="Pfam" id="PF00082">
    <property type="entry name" value="Peptidase_S8"/>
    <property type="match status" value="1"/>
</dbReference>
<keyword evidence="3" id="KW-0378">Hydrolase</keyword>
<keyword evidence="4" id="KW-0720">Serine protease</keyword>
<comment type="caution">
    <text evidence="5">Lacks conserved residue(s) required for the propagation of feature annotation.</text>
</comment>
<evidence type="ECO:0000256" key="2">
    <source>
        <dbReference type="ARBA" id="ARBA00022670"/>
    </source>
</evidence>
<gene>
    <name evidence="7" type="ORF">SAMN04488554_3992</name>
</gene>
<dbReference type="InterPro" id="IPR000209">
    <property type="entry name" value="Peptidase_S8/S53_dom"/>
</dbReference>
<keyword evidence="2" id="KW-0645">Protease</keyword>
<dbReference type="Gene3D" id="3.40.50.200">
    <property type="entry name" value="Peptidase S8/S53 domain"/>
    <property type="match status" value="1"/>
</dbReference>
<evidence type="ECO:0000313" key="7">
    <source>
        <dbReference type="EMBL" id="SEE97134.1"/>
    </source>
</evidence>
<dbReference type="PANTHER" id="PTHR43806">
    <property type="entry name" value="PEPTIDASE S8"/>
    <property type="match status" value="1"/>
</dbReference>
<organism evidence="7 8">
    <name type="scientific">Ruania alba</name>
    <dbReference type="NCBI Taxonomy" id="648782"/>
    <lineage>
        <taxon>Bacteria</taxon>
        <taxon>Bacillati</taxon>
        <taxon>Actinomycetota</taxon>
        <taxon>Actinomycetes</taxon>
        <taxon>Micrococcales</taxon>
        <taxon>Ruaniaceae</taxon>
        <taxon>Ruania</taxon>
    </lineage>
</organism>
<name>A0A1H5N6G1_9MICO</name>
<evidence type="ECO:0000313" key="8">
    <source>
        <dbReference type="Proteomes" id="UP000199220"/>
    </source>
</evidence>
<protein>
    <submittedName>
        <fullName evidence="7">Subtilase family protein</fullName>
    </submittedName>
</protein>
<dbReference type="OrthoDB" id="9798386at2"/>
<dbReference type="GO" id="GO:0006508">
    <property type="term" value="P:proteolysis"/>
    <property type="evidence" value="ECO:0007669"/>
    <property type="project" value="UniProtKB-KW"/>
</dbReference>
<dbReference type="STRING" id="648782.SAMN04488554_3992"/>
<dbReference type="SUPFAM" id="SSF52743">
    <property type="entry name" value="Subtilisin-like"/>
    <property type="match status" value="1"/>
</dbReference>
<dbReference type="PROSITE" id="PS51892">
    <property type="entry name" value="SUBTILASE"/>
    <property type="match status" value="1"/>
</dbReference>
<dbReference type="GO" id="GO:0004252">
    <property type="term" value="F:serine-type endopeptidase activity"/>
    <property type="evidence" value="ECO:0007669"/>
    <property type="project" value="InterPro"/>
</dbReference>
<feature type="domain" description="Peptidase S8/S53" evidence="6">
    <location>
        <begin position="191"/>
        <end position="475"/>
    </location>
</feature>
<evidence type="ECO:0000256" key="3">
    <source>
        <dbReference type="ARBA" id="ARBA00022801"/>
    </source>
</evidence>
<sequence>MSASAPMRHRGRWVVAGLVAVAVVLGGYAVVQVGFSDPDADPDALAAPESVQDYQAPDAVAVSWAVTPGADSYLVTIADQPAMTVPSEACSDEFCYLGLGVRMFAPDWYGQTISATVQAQQGDLRSGPSQPVDLTIPEPGTDDGPISSLTGGALDPLYVDDGSDVPRLAPEWVATVLELNALRDRYPQITGEGVSVAVIEFDAIEPDHPHLPRGLAPSIPIGPDGPITDMDPATLADHHANQVAGIIVGTGRIPGLAPGVTLTTYATKSTTSPDNVAAAIEHAVAAGADVVNVSLSVQPDWIEAETRNRLQAAVSHARDVGVLVVAGSGNWGGTPNQNSPQWCGFGHYERHQSPLPAFFQHSYSVGASTPAGTRWHCSVDPYLADPSVHPGFPNPVSALAPAAPFPTLPSTQLLAAYEAMLAGAQLPPSTIQAHLQDSYFFDSGTSGAAPIVTSVAALVMQADPTLSIDGVEEILDQAQDAEGVIQPVRAVELALGTEPDGSPRNTPVPLPTPNLAEPCGGAVPEGAYPTPEEAIGACLSIAYPDEDLEDVYSGACEPNAPTTGMFCSTAVAVDGERRNYSVLDGDFGGNYLMEHRPEGWVIIDGAVCDLSGCDIPEYWP</sequence>
<dbReference type="Proteomes" id="UP000199220">
    <property type="component" value="Unassembled WGS sequence"/>
</dbReference>
<evidence type="ECO:0000256" key="4">
    <source>
        <dbReference type="ARBA" id="ARBA00022825"/>
    </source>
</evidence>
<dbReference type="EMBL" id="FNTX01000002">
    <property type="protein sequence ID" value="SEE97134.1"/>
    <property type="molecule type" value="Genomic_DNA"/>
</dbReference>
<evidence type="ECO:0000256" key="1">
    <source>
        <dbReference type="ARBA" id="ARBA00011073"/>
    </source>
</evidence>
<keyword evidence="8" id="KW-1185">Reference proteome</keyword>
<dbReference type="InterPro" id="IPR036852">
    <property type="entry name" value="Peptidase_S8/S53_dom_sf"/>
</dbReference>
<reference evidence="8" key="1">
    <citation type="submission" date="2016-10" db="EMBL/GenBank/DDBJ databases">
        <authorList>
            <person name="Varghese N."/>
            <person name="Submissions S."/>
        </authorList>
    </citation>
    <scope>NUCLEOTIDE SEQUENCE [LARGE SCALE GENOMIC DNA]</scope>
    <source>
        <strain evidence="8">DSM 21368</strain>
    </source>
</reference>
<dbReference type="RefSeq" id="WP_089774989.1">
    <property type="nucleotide sequence ID" value="NZ_FNTX01000002.1"/>
</dbReference>
<proteinExistence type="inferred from homology"/>
<dbReference type="CDD" id="cd00306">
    <property type="entry name" value="Peptidases_S8_S53"/>
    <property type="match status" value="1"/>
</dbReference>
<dbReference type="PANTHER" id="PTHR43806:SF11">
    <property type="entry name" value="CEREVISIN-RELATED"/>
    <property type="match status" value="1"/>
</dbReference>
<evidence type="ECO:0000259" key="6">
    <source>
        <dbReference type="Pfam" id="PF00082"/>
    </source>
</evidence>
<evidence type="ECO:0000256" key="5">
    <source>
        <dbReference type="PROSITE-ProRule" id="PRU01240"/>
    </source>
</evidence>
<dbReference type="InterPro" id="IPR050131">
    <property type="entry name" value="Peptidase_S8_subtilisin-like"/>
</dbReference>